<keyword evidence="7" id="KW-1185">Reference proteome</keyword>
<dbReference type="InterPro" id="IPR006076">
    <property type="entry name" value="FAD-dep_OxRdtase"/>
</dbReference>
<dbReference type="PANTHER" id="PTHR13847">
    <property type="entry name" value="SARCOSINE DEHYDROGENASE-RELATED"/>
    <property type="match status" value="1"/>
</dbReference>
<name>A0A7X2LW86_9BACI</name>
<dbReference type="Proteomes" id="UP000448867">
    <property type="component" value="Unassembled WGS sequence"/>
</dbReference>
<dbReference type="Gene3D" id="3.50.50.60">
    <property type="entry name" value="FAD/NAD(P)-binding domain"/>
    <property type="match status" value="1"/>
</dbReference>
<accession>A0A7X2LW86</accession>
<proteinExistence type="inferred from homology"/>
<dbReference type="OrthoDB" id="9805337at2"/>
<comment type="similarity">
    <text evidence="2">Belongs to the DadA oxidoreductase family.</text>
</comment>
<sequence length="380" mass="40868">MKKHIVVGAGIAGASAAYHLARFGEHVTVVDRADSGQATDAAAGIICPWISQRRNKAWYALAKAGAAYYQTLIRMLKEDGETETGYSRRGAISLHTDEEKLKAMKERALKRREDAPEIGEVYLLSQEDTKKLFPLVSEEFQSLYVSGAARVNGRALRDALMSAARRYGAEVKKGSALLLHQEKRVNGVSIDGSIYPADSVIVTAGAWADQLLLPLGLRLQLSAQKAQILHLQLPDNPETGCWPVVIPPNNQYMVPFQDGKMIIGATHEDHKAFDQRVTAGGIYEILHKGLAAAPGLAEAEMIEARVGYRPHTPGFLPIIGEVPGYKGILIANGLGASGLTAGPFLGAQLASLARGVSVDFDLSPYSPQGAFTEDVKAENS</sequence>
<evidence type="ECO:0000313" key="6">
    <source>
        <dbReference type="EMBL" id="MRX71210.1"/>
    </source>
</evidence>
<dbReference type="GO" id="GO:0005737">
    <property type="term" value="C:cytoplasm"/>
    <property type="evidence" value="ECO:0007669"/>
    <property type="project" value="TreeGrafter"/>
</dbReference>
<dbReference type="RefSeq" id="WP_154306342.1">
    <property type="nucleotide sequence ID" value="NZ_WKKI01000003.1"/>
</dbReference>
<dbReference type="PANTHER" id="PTHR13847:SF286">
    <property type="entry name" value="D-AMINO ACID DEHYDROGENASE"/>
    <property type="match status" value="1"/>
</dbReference>
<dbReference type="Gene3D" id="3.30.9.10">
    <property type="entry name" value="D-Amino Acid Oxidase, subunit A, domain 2"/>
    <property type="match status" value="1"/>
</dbReference>
<keyword evidence="4" id="KW-0560">Oxidoreductase</keyword>
<evidence type="ECO:0000313" key="7">
    <source>
        <dbReference type="Proteomes" id="UP000448867"/>
    </source>
</evidence>
<organism evidence="6 7">
    <name type="scientific">Metabacillus lacus</name>
    <dbReference type="NCBI Taxonomy" id="1983721"/>
    <lineage>
        <taxon>Bacteria</taxon>
        <taxon>Bacillati</taxon>
        <taxon>Bacillota</taxon>
        <taxon>Bacilli</taxon>
        <taxon>Bacillales</taxon>
        <taxon>Bacillaceae</taxon>
        <taxon>Metabacillus</taxon>
    </lineage>
</organism>
<evidence type="ECO:0000256" key="4">
    <source>
        <dbReference type="ARBA" id="ARBA00023002"/>
    </source>
</evidence>
<evidence type="ECO:0000256" key="3">
    <source>
        <dbReference type="ARBA" id="ARBA00022630"/>
    </source>
</evidence>
<comment type="caution">
    <text evidence="6">The sequence shown here is derived from an EMBL/GenBank/DDBJ whole genome shotgun (WGS) entry which is preliminary data.</text>
</comment>
<dbReference type="InterPro" id="IPR036188">
    <property type="entry name" value="FAD/NAD-bd_sf"/>
</dbReference>
<dbReference type="GO" id="GO:0016491">
    <property type="term" value="F:oxidoreductase activity"/>
    <property type="evidence" value="ECO:0007669"/>
    <property type="project" value="UniProtKB-KW"/>
</dbReference>
<dbReference type="SUPFAM" id="SSF51905">
    <property type="entry name" value="FAD/NAD(P)-binding domain"/>
    <property type="match status" value="1"/>
</dbReference>
<evidence type="ECO:0000256" key="1">
    <source>
        <dbReference type="ARBA" id="ARBA00001974"/>
    </source>
</evidence>
<dbReference type="EMBL" id="WKKI01000003">
    <property type="protein sequence ID" value="MRX71210.1"/>
    <property type="molecule type" value="Genomic_DNA"/>
</dbReference>
<comment type="cofactor">
    <cofactor evidence="1">
        <name>FAD</name>
        <dbReference type="ChEBI" id="CHEBI:57692"/>
    </cofactor>
</comment>
<dbReference type="SUPFAM" id="SSF54373">
    <property type="entry name" value="FAD-linked reductases, C-terminal domain"/>
    <property type="match status" value="1"/>
</dbReference>
<gene>
    <name evidence="6" type="ORF">GJU40_03360</name>
</gene>
<reference evidence="6 7" key="1">
    <citation type="submission" date="2019-11" db="EMBL/GenBank/DDBJ databases">
        <title>Bacillus lacus genome.</title>
        <authorList>
            <person name="Allen C.J."/>
            <person name="Newman J.D."/>
        </authorList>
    </citation>
    <scope>NUCLEOTIDE SEQUENCE [LARGE SCALE GENOMIC DNA]</scope>
    <source>
        <strain evidence="6 7">KCTC 33946</strain>
    </source>
</reference>
<evidence type="ECO:0000259" key="5">
    <source>
        <dbReference type="Pfam" id="PF01266"/>
    </source>
</evidence>
<keyword evidence="3" id="KW-0285">Flavoprotein</keyword>
<evidence type="ECO:0000256" key="2">
    <source>
        <dbReference type="ARBA" id="ARBA00009410"/>
    </source>
</evidence>
<dbReference type="AlphaFoldDB" id="A0A7X2LW86"/>
<dbReference type="Pfam" id="PF01266">
    <property type="entry name" value="DAO"/>
    <property type="match status" value="1"/>
</dbReference>
<protein>
    <submittedName>
        <fullName evidence="6">FAD-dependent oxidoreductase</fullName>
    </submittedName>
</protein>
<feature type="domain" description="FAD dependent oxidoreductase" evidence="5">
    <location>
        <begin position="5"/>
        <end position="352"/>
    </location>
</feature>